<sequence>MNTNQRIVETSAGLAAPRTWSGAQLFVLGNALLGTIGVFVNEARADPLTETWFRCAFGLAGMTAWMVMRGRARHLLPTRMTVAWILAAASLMVFSWSLFFTAIDQLSAGVAIVLCNMHPIWALLLGALCLKESPGKRRMAAAGAAMIGLVLAAGIAEHPTAGIDDQAYWVAVALCLVAGFCMACVTIIARRLIGLPAGVLAWWQCAIGAVTLWVWPAQHGWPEWGEPWAWLAGLGIIHTGLAYTLMYSGMARLKTDRIALFQFVYPAVAIVIDWILLGQRLSGMQLTGVAAIAVAIWFAERAPAHIPEPGGRA</sequence>
<keyword evidence="4 6" id="KW-1133">Transmembrane helix</keyword>
<dbReference type="OrthoDB" id="9150437at2"/>
<dbReference type="InterPro" id="IPR037185">
    <property type="entry name" value="EmrE-like"/>
</dbReference>
<feature type="domain" description="EamA" evidence="7">
    <location>
        <begin position="21"/>
        <end position="152"/>
    </location>
</feature>
<feature type="transmembrane region" description="Helical" evidence="6">
    <location>
        <begin position="258"/>
        <end position="277"/>
    </location>
</feature>
<evidence type="ECO:0000256" key="5">
    <source>
        <dbReference type="ARBA" id="ARBA00023136"/>
    </source>
</evidence>
<keyword evidence="5 6" id="KW-0472">Membrane</keyword>
<dbReference type="InterPro" id="IPR000620">
    <property type="entry name" value="EamA_dom"/>
</dbReference>
<feature type="transmembrane region" description="Helical" evidence="6">
    <location>
        <begin position="283"/>
        <end position="299"/>
    </location>
</feature>
<dbReference type="RefSeq" id="WP_086065663.1">
    <property type="nucleotide sequence ID" value="NZ_CP021108.1"/>
</dbReference>
<feature type="transmembrane region" description="Helical" evidence="6">
    <location>
        <begin position="227"/>
        <end position="246"/>
    </location>
</feature>
<name>A0A1W6YMN3_9BORD</name>
<dbReference type="SUPFAM" id="SSF103481">
    <property type="entry name" value="Multidrug resistance efflux transporter EmrE"/>
    <property type="match status" value="2"/>
</dbReference>
<keyword evidence="9" id="KW-1185">Reference proteome</keyword>
<feature type="transmembrane region" description="Helical" evidence="6">
    <location>
        <begin position="139"/>
        <end position="156"/>
    </location>
</feature>
<dbReference type="Proteomes" id="UP000194151">
    <property type="component" value="Chromosome"/>
</dbReference>
<feature type="transmembrane region" description="Helical" evidence="6">
    <location>
        <begin position="195"/>
        <end position="215"/>
    </location>
</feature>
<dbReference type="InterPro" id="IPR050638">
    <property type="entry name" value="AA-Vitamin_Transporters"/>
</dbReference>
<feature type="transmembrane region" description="Helical" evidence="6">
    <location>
        <begin position="168"/>
        <end position="188"/>
    </location>
</feature>
<evidence type="ECO:0000256" key="4">
    <source>
        <dbReference type="ARBA" id="ARBA00022989"/>
    </source>
</evidence>
<evidence type="ECO:0000256" key="2">
    <source>
        <dbReference type="ARBA" id="ARBA00007362"/>
    </source>
</evidence>
<feature type="transmembrane region" description="Helical" evidence="6">
    <location>
        <begin position="80"/>
        <end position="100"/>
    </location>
</feature>
<evidence type="ECO:0000256" key="1">
    <source>
        <dbReference type="ARBA" id="ARBA00004141"/>
    </source>
</evidence>
<feature type="domain" description="EamA" evidence="7">
    <location>
        <begin position="171"/>
        <end position="298"/>
    </location>
</feature>
<protein>
    <submittedName>
        <fullName evidence="8">EamA family transporter</fullName>
    </submittedName>
</protein>
<evidence type="ECO:0000259" key="7">
    <source>
        <dbReference type="Pfam" id="PF00892"/>
    </source>
</evidence>
<dbReference type="STRING" id="1416806.CAL12_16685"/>
<evidence type="ECO:0000313" key="8">
    <source>
        <dbReference type="EMBL" id="ARP82291.1"/>
    </source>
</evidence>
<evidence type="ECO:0000256" key="3">
    <source>
        <dbReference type="ARBA" id="ARBA00022692"/>
    </source>
</evidence>
<dbReference type="EMBL" id="CP021108">
    <property type="protein sequence ID" value="ARP82291.1"/>
    <property type="molecule type" value="Genomic_DNA"/>
</dbReference>
<feature type="transmembrane region" description="Helical" evidence="6">
    <location>
        <begin position="106"/>
        <end position="127"/>
    </location>
</feature>
<feature type="transmembrane region" description="Helical" evidence="6">
    <location>
        <begin position="51"/>
        <end position="68"/>
    </location>
</feature>
<organism evidence="8 9">
    <name type="scientific">Bordetella genomosp. 8</name>
    <dbReference type="NCBI Taxonomy" id="1416806"/>
    <lineage>
        <taxon>Bacteria</taxon>
        <taxon>Pseudomonadati</taxon>
        <taxon>Pseudomonadota</taxon>
        <taxon>Betaproteobacteria</taxon>
        <taxon>Burkholderiales</taxon>
        <taxon>Alcaligenaceae</taxon>
        <taxon>Bordetella</taxon>
    </lineage>
</organism>
<evidence type="ECO:0000313" key="9">
    <source>
        <dbReference type="Proteomes" id="UP000194151"/>
    </source>
</evidence>
<evidence type="ECO:0000256" key="6">
    <source>
        <dbReference type="SAM" id="Phobius"/>
    </source>
</evidence>
<comment type="similarity">
    <text evidence="2">Belongs to the EamA transporter family.</text>
</comment>
<reference evidence="8 9" key="1">
    <citation type="submission" date="2017-05" db="EMBL/GenBank/DDBJ databases">
        <title>Complete and WGS of Bordetella genogroups.</title>
        <authorList>
            <person name="Spilker T."/>
            <person name="LiPuma J."/>
        </authorList>
    </citation>
    <scope>NUCLEOTIDE SEQUENCE [LARGE SCALE GENOMIC DNA]</scope>
    <source>
        <strain evidence="8 9">AU19157</strain>
    </source>
</reference>
<accession>A0A1W6YMN3</accession>
<dbReference type="PANTHER" id="PTHR32322">
    <property type="entry name" value="INNER MEMBRANE TRANSPORTER"/>
    <property type="match status" value="1"/>
</dbReference>
<feature type="transmembrane region" description="Helical" evidence="6">
    <location>
        <begin position="20"/>
        <end position="39"/>
    </location>
</feature>
<keyword evidence="3 6" id="KW-0812">Transmembrane</keyword>
<dbReference type="Pfam" id="PF00892">
    <property type="entry name" value="EamA"/>
    <property type="match status" value="2"/>
</dbReference>
<dbReference type="GO" id="GO:0016020">
    <property type="term" value="C:membrane"/>
    <property type="evidence" value="ECO:0007669"/>
    <property type="project" value="UniProtKB-SubCell"/>
</dbReference>
<comment type="subcellular location">
    <subcellularLocation>
        <location evidence="1">Membrane</location>
        <topology evidence="1">Multi-pass membrane protein</topology>
    </subcellularLocation>
</comment>
<dbReference type="KEGG" id="bgv:CAL12_16685"/>
<proteinExistence type="inferred from homology"/>
<gene>
    <name evidence="8" type="ORF">CAL12_16685</name>
</gene>
<dbReference type="AlphaFoldDB" id="A0A1W6YMN3"/>
<dbReference type="PANTHER" id="PTHR32322:SF2">
    <property type="entry name" value="EAMA DOMAIN-CONTAINING PROTEIN"/>
    <property type="match status" value="1"/>
</dbReference>